<dbReference type="AlphaFoldDB" id="A0A0G1DGA1"/>
<dbReference type="Gene3D" id="3.30.700.10">
    <property type="entry name" value="Glycoprotein, Type 4 Pilin"/>
    <property type="match status" value="1"/>
</dbReference>
<dbReference type="InterPro" id="IPR045584">
    <property type="entry name" value="Pilin-like"/>
</dbReference>
<evidence type="ECO:0000313" key="2">
    <source>
        <dbReference type="EMBL" id="KKS96689.1"/>
    </source>
</evidence>
<sequence>MKQKSSNPGFTLIEILIVVALLGALTIGLLATLDPFQQIRKGADSARRTMASDLYRAFIAYQATKGSFPWTADVPATLANDTSMTDGTTGYITALVNSGELKSNFITAAGSNLGKLYVTSTDTAGVYDLNVCYLPESKSFANDPAAIYDSAGADGLTCIANGLGSDTCYICIK</sequence>
<reference evidence="2 3" key="1">
    <citation type="journal article" date="2015" name="Nature">
        <title>rRNA introns, odd ribosomes, and small enigmatic genomes across a large radiation of phyla.</title>
        <authorList>
            <person name="Brown C.T."/>
            <person name="Hug L.A."/>
            <person name="Thomas B.C."/>
            <person name="Sharon I."/>
            <person name="Castelle C.J."/>
            <person name="Singh A."/>
            <person name="Wilkins M.J."/>
            <person name="Williams K.H."/>
            <person name="Banfield J.F."/>
        </authorList>
    </citation>
    <scope>NUCLEOTIDE SEQUENCE [LARGE SCALE GENOMIC DNA]</scope>
</reference>
<dbReference type="Pfam" id="PF07963">
    <property type="entry name" value="N_methyl"/>
    <property type="match status" value="1"/>
</dbReference>
<accession>A0A0G1DGA1</accession>
<evidence type="ECO:0008006" key="4">
    <source>
        <dbReference type="Google" id="ProtNLM"/>
    </source>
</evidence>
<keyword evidence="1" id="KW-1133">Transmembrane helix</keyword>
<dbReference type="InterPro" id="IPR012902">
    <property type="entry name" value="N_methyl_site"/>
</dbReference>
<gene>
    <name evidence="2" type="ORF">UV73_C0009G0040</name>
</gene>
<keyword evidence="1" id="KW-0472">Membrane</keyword>
<dbReference type="NCBIfam" id="TIGR02532">
    <property type="entry name" value="IV_pilin_GFxxxE"/>
    <property type="match status" value="1"/>
</dbReference>
<feature type="transmembrane region" description="Helical" evidence="1">
    <location>
        <begin position="12"/>
        <end position="33"/>
    </location>
</feature>
<evidence type="ECO:0000256" key="1">
    <source>
        <dbReference type="SAM" id="Phobius"/>
    </source>
</evidence>
<evidence type="ECO:0000313" key="3">
    <source>
        <dbReference type="Proteomes" id="UP000034894"/>
    </source>
</evidence>
<dbReference type="STRING" id="1618443.UV73_C0009G0040"/>
<comment type="caution">
    <text evidence="2">The sequence shown here is derived from an EMBL/GenBank/DDBJ whole genome shotgun (WGS) entry which is preliminary data.</text>
</comment>
<dbReference type="Proteomes" id="UP000034894">
    <property type="component" value="Unassembled WGS sequence"/>
</dbReference>
<keyword evidence="1" id="KW-0812">Transmembrane</keyword>
<dbReference type="EMBL" id="LCFP01000009">
    <property type="protein sequence ID" value="KKS96689.1"/>
    <property type="molecule type" value="Genomic_DNA"/>
</dbReference>
<dbReference type="SUPFAM" id="SSF54523">
    <property type="entry name" value="Pili subunits"/>
    <property type="match status" value="1"/>
</dbReference>
<name>A0A0G1DGA1_9BACT</name>
<proteinExistence type="predicted"/>
<protein>
    <recommendedName>
        <fullName evidence="4">Prepilin-type N-terminal cleavage/methylation domain-containing protein</fullName>
    </recommendedName>
</protein>
<organism evidence="2 3">
    <name type="scientific">Candidatus Gottesmanbacteria bacterium GW2011_GWA2_43_14</name>
    <dbReference type="NCBI Taxonomy" id="1618443"/>
    <lineage>
        <taxon>Bacteria</taxon>
        <taxon>Candidatus Gottesmaniibacteriota</taxon>
    </lineage>
</organism>